<keyword evidence="3" id="KW-1185">Reference proteome</keyword>
<gene>
    <name evidence="2" type="ORF">OIDMADRAFT_106245</name>
</gene>
<reference evidence="2 3" key="1">
    <citation type="submission" date="2014-04" db="EMBL/GenBank/DDBJ databases">
        <authorList>
            <consortium name="DOE Joint Genome Institute"/>
            <person name="Kuo A."/>
            <person name="Martino E."/>
            <person name="Perotto S."/>
            <person name="Kohler A."/>
            <person name="Nagy L.G."/>
            <person name="Floudas D."/>
            <person name="Copeland A."/>
            <person name="Barry K.W."/>
            <person name="Cichocki N."/>
            <person name="Veneault-Fourrey C."/>
            <person name="LaButti K."/>
            <person name="Lindquist E.A."/>
            <person name="Lipzen A."/>
            <person name="Lundell T."/>
            <person name="Morin E."/>
            <person name="Murat C."/>
            <person name="Sun H."/>
            <person name="Tunlid A."/>
            <person name="Henrissat B."/>
            <person name="Grigoriev I.V."/>
            <person name="Hibbett D.S."/>
            <person name="Martin F."/>
            <person name="Nordberg H.P."/>
            <person name="Cantor M.N."/>
            <person name="Hua S.X."/>
        </authorList>
    </citation>
    <scope>NUCLEOTIDE SEQUENCE [LARGE SCALE GENOMIC DNA]</scope>
    <source>
        <strain evidence="2 3">Zn</strain>
    </source>
</reference>
<evidence type="ECO:0000313" key="3">
    <source>
        <dbReference type="Proteomes" id="UP000054321"/>
    </source>
</evidence>
<dbReference type="Proteomes" id="UP000054321">
    <property type="component" value="Unassembled WGS sequence"/>
</dbReference>
<accession>A0A0C3CBE4</accession>
<reference evidence="3" key="2">
    <citation type="submission" date="2015-01" db="EMBL/GenBank/DDBJ databases">
        <title>Evolutionary Origins and Diversification of the Mycorrhizal Mutualists.</title>
        <authorList>
            <consortium name="DOE Joint Genome Institute"/>
            <consortium name="Mycorrhizal Genomics Consortium"/>
            <person name="Kohler A."/>
            <person name="Kuo A."/>
            <person name="Nagy L.G."/>
            <person name="Floudas D."/>
            <person name="Copeland A."/>
            <person name="Barry K.W."/>
            <person name="Cichocki N."/>
            <person name="Veneault-Fourrey C."/>
            <person name="LaButti K."/>
            <person name="Lindquist E.A."/>
            <person name="Lipzen A."/>
            <person name="Lundell T."/>
            <person name="Morin E."/>
            <person name="Murat C."/>
            <person name="Riley R."/>
            <person name="Ohm R."/>
            <person name="Sun H."/>
            <person name="Tunlid A."/>
            <person name="Henrissat B."/>
            <person name="Grigoriev I.V."/>
            <person name="Hibbett D.S."/>
            <person name="Martin F."/>
        </authorList>
    </citation>
    <scope>NUCLEOTIDE SEQUENCE [LARGE SCALE GENOMIC DNA]</scope>
    <source>
        <strain evidence="3">Zn</strain>
    </source>
</reference>
<evidence type="ECO:0000313" key="2">
    <source>
        <dbReference type="EMBL" id="KIM96243.1"/>
    </source>
</evidence>
<name>A0A0C3CBE4_OIDMZ</name>
<dbReference type="InParanoid" id="A0A0C3CBE4"/>
<evidence type="ECO:0000259" key="1">
    <source>
        <dbReference type="PROSITE" id="PS51462"/>
    </source>
</evidence>
<dbReference type="OrthoDB" id="276276at2759"/>
<dbReference type="InterPro" id="IPR015797">
    <property type="entry name" value="NUDIX_hydrolase-like_dom_sf"/>
</dbReference>
<protein>
    <recommendedName>
        <fullName evidence="1">Nudix hydrolase domain-containing protein</fullName>
    </recommendedName>
</protein>
<dbReference type="InterPro" id="IPR000086">
    <property type="entry name" value="NUDIX_hydrolase_dom"/>
</dbReference>
<dbReference type="CDD" id="cd02883">
    <property type="entry name" value="NUDIX_Hydrolase"/>
    <property type="match status" value="1"/>
</dbReference>
<dbReference type="AlphaFoldDB" id="A0A0C3CBE4"/>
<dbReference type="EMBL" id="KN832885">
    <property type="protein sequence ID" value="KIM96243.1"/>
    <property type="molecule type" value="Genomic_DNA"/>
</dbReference>
<organism evidence="2 3">
    <name type="scientific">Oidiodendron maius (strain Zn)</name>
    <dbReference type="NCBI Taxonomy" id="913774"/>
    <lineage>
        <taxon>Eukaryota</taxon>
        <taxon>Fungi</taxon>
        <taxon>Dikarya</taxon>
        <taxon>Ascomycota</taxon>
        <taxon>Pezizomycotina</taxon>
        <taxon>Leotiomycetes</taxon>
        <taxon>Leotiomycetes incertae sedis</taxon>
        <taxon>Myxotrichaceae</taxon>
        <taxon>Oidiodendron</taxon>
    </lineage>
</organism>
<dbReference type="Gene3D" id="3.90.79.10">
    <property type="entry name" value="Nucleoside Triphosphate Pyrophosphohydrolase"/>
    <property type="match status" value="1"/>
</dbReference>
<sequence>MSRQQNTEHGVSHIFAAEIDDSLVPWNLPAKELLRLKSEPFTKVDGLATGNIVFNEEGKVLVIQRASSDSMPNKWEIPGGGVDDEDPTVLEASARELWEEAGLVAKRFNHIVTEGPDQKPGQVYPNSTHTKKWCRLSFDVQVESCEYVKLDPKEHQAFAWATEAEITDQLIGDSRHPITNRYMRALILEAFRLRKAVRETGKTAPGKNESVS</sequence>
<proteinExistence type="predicted"/>
<dbReference type="PROSITE" id="PS51462">
    <property type="entry name" value="NUDIX"/>
    <property type="match status" value="1"/>
</dbReference>
<dbReference type="PANTHER" id="PTHR43736:SF1">
    <property type="entry name" value="DIHYDRONEOPTERIN TRIPHOSPHATE DIPHOSPHATASE"/>
    <property type="match status" value="1"/>
</dbReference>
<feature type="domain" description="Nudix hydrolase" evidence="1">
    <location>
        <begin position="44"/>
        <end position="187"/>
    </location>
</feature>
<dbReference type="SUPFAM" id="SSF55811">
    <property type="entry name" value="Nudix"/>
    <property type="match status" value="1"/>
</dbReference>
<dbReference type="HOGENOM" id="CLU_067850_0_0_1"/>
<dbReference type="Pfam" id="PF00293">
    <property type="entry name" value="NUDIX"/>
    <property type="match status" value="1"/>
</dbReference>
<dbReference type="STRING" id="913774.A0A0C3CBE4"/>
<dbReference type="PANTHER" id="PTHR43736">
    <property type="entry name" value="ADP-RIBOSE PYROPHOSPHATASE"/>
    <property type="match status" value="1"/>
</dbReference>